<evidence type="ECO:0000313" key="9">
    <source>
        <dbReference type="Proteomes" id="UP000662088"/>
    </source>
</evidence>
<dbReference type="Pfam" id="PF00881">
    <property type="entry name" value="Nitroreductase"/>
    <property type="match status" value="1"/>
</dbReference>
<evidence type="ECO:0000256" key="1">
    <source>
        <dbReference type="ARBA" id="ARBA00001917"/>
    </source>
</evidence>
<sequence length="216" mass="24325">MNKNEVINILNFRHACKEFNNQKSISKEDLDVILEGGRLAPSSVGIEPWHFIVVENKNLKDKLSEVCFGGAKQIQTCSDFIVLLTRTADEIKSDSHYIEYLLKDVQNLTDEHYNMMKGFLKNVDNMFDNDKAFQAYATEQTYIALSSMMLTAAMLEIDSCPIGGMDKKAVTKILVEEGLLDTKKFQVTLGCAFGYRAKPATPKKRQPLSEVSTIVK</sequence>
<evidence type="ECO:0000256" key="6">
    <source>
        <dbReference type="ARBA" id="ARBA00023002"/>
    </source>
</evidence>
<evidence type="ECO:0000256" key="2">
    <source>
        <dbReference type="ARBA" id="ARBA00007118"/>
    </source>
</evidence>
<dbReference type="CDD" id="cd02149">
    <property type="entry name" value="NfsB-like"/>
    <property type="match status" value="1"/>
</dbReference>
<keyword evidence="9" id="KW-1185">Reference proteome</keyword>
<evidence type="ECO:0000256" key="3">
    <source>
        <dbReference type="ARBA" id="ARBA00022630"/>
    </source>
</evidence>
<dbReference type="PANTHER" id="PTHR43673">
    <property type="entry name" value="NAD(P)H NITROREDUCTASE YDGI-RELATED"/>
    <property type="match status" value="1"/>
</dbReference>
<dbReference type="SUPFAM" id="SSF55469">
    <property type="entry name" value="FMN-dependent nitroreductase-like"/>
    <property type="match status" value="1"/>
</dbReference>
<protein>
    <submittedName>
        <fullName evidence="8">NAD(P)H-dependent oxidoreductase</fullName>
    </submittedName>
</protein>
<dbReference type="InterPro" id="IPR000415">
    <property type="entry name" value="Nitroreductase-like"/>
</dbReference>
<dbReference type="InterPro" id="IPR033878">
    <property type="entry name" value="NfsB-like"/>
</dbReference>
<proteinExistence type="inferred from homology"/>
<dbReference type="RefSeq" id="WP_022211696.1">
    <property type="nucleotide sequence ID" value="NZ_JACOOQ010000004.1"/>
</dbReference>
<keyword evidence="4" id="KW-0288">FMN</keyword>
<keyword evidence="3" id="KW-0285">Flavoprotein</keyword>
<dbReference type="Gene3D" id="3.40.109.10">
    <property type="entry name" value="NADH Oxidase"/>
    <property type="match status" value="1"/>
</dbReference>
<comment type="caution">
    <text evidence="8">The sequence shown here is derived from an EMBL/GenBank/DDBJ whole genome shotgun (WGS) entry which is preliminary data.</text>
</comment>
<evidence type="ECO:0000256" key="4">
    <source>
        <dbReference type="ARBA" id="ARBA00022643"/>
    </source>
</evidence>
<dbReference type="InterPro" id="IPR029479">
    <property type="entry name" value="Nitroreductase"/>
</dbReference>
<dbReference type="AlphaFoldDB" id="A0A8I0A8L3"/>
<evidence type="ECO:0000259" key="7">
    <source>
        <dbReference type="Pfam" id="PF00881"/>
    </source>
</evidence>
<gene>
    <name evidence="8" type="ORF">H8R92_03395</name>
</gene>
<dbReference type="PANTHER" id="PTHR43673:SF2">
    <property type="entry name" value="NITROREDUCTASE"/>
    <property type="match status" value="1"/>
</dbReference>
<keyword evidence="6" id="KW-0560">Oxidoreductase</keyword>
<dbReference type="EMBL" id="JACOOQ010000004">
    <property type="protein sequence ID" value="MBC5639486.1"/>
    <property type="molecule type" value="Genomic_DNA"/>
</dbReference>
<dbReference type="Proteomes" id="UP000662088">
    <property type="component" value="Unassembled WGS sequence"/>
</dbReference>
<accession>A0A8I0A8L3</accession>
<reference evidence="8" key="1">
    <citation type="submission" date="2020-08" db="EMBL/GenBank/DDBJ databases">
        <title>Genome public.</title>
        <authorList>
            <person name="Liu C."/>
            <person name="Sun Q."/>
        </authorList>
    </citation>
    <scope>NUCLEOTIDE SEQUENCE</scope>
    <source>
        <strain evidence="8">NSJ-42</strain>
    </source>
</reference>
<name>A0A8I0A8L3_9CLOT</name>
<evidence type="ECO:0000313" key="8">
    <source>
        <dbReference type="EMBL" id="MBC5639486.1"/>
    </source>
</evidence>
<keyword evidence="5" id="KW-0521">NADP</keyword>
<organism evidence="8 9">
    <name type="scientific">Clostridium lentum</name>
    <dbReference type="NCBI Taxonomy" id="2763037"/>
    <lineage>
        <taxon>Bacteria</taxon>
        <taxon>Bacillati</taxon>
        <taxon>Bacillota</taxon>
        <taxon>Clostridia</taxon>
        <taxon>Eubacteriales</taxon>
        <taxon>Clostridiaceae</taxon>
        <taxon>Clostridium</taxon>
    </lineage>
</organism>
<evidence type="ECO:0000256" key="5">
    <source>
        <dbReference type="ARBA" id="ARBA00022857"/>
    </source>
</evidence>
<feature type="domain" description="Nitroreductase" evidence="7">
    <location>
        <begin position="12"/>
        <end position="195"/>
    </location>
</feature>
<comment type="similarity">
    <text evidence="2">Belongs to the nitroreductase family.</text>
</comment>
<dbReference type="GO" id="GO:0016491">
    <property type="term" value="F:oxidoreductase activity"/>
    <property type="evidence" value="ECO:0007669"/>
    <property type="project" value="UniProtKB-KW"/>
</dbReference>
<comment type="cofactor">
    <cofactor evidence="1">
        <name>FMN</name>
        <dbReference type="ChEBI" id="CHEBI:58210"/>
    </cofactor>
</comment>